<dbReference type="AlphaFoldDB" id="A0A0E9U0T8"/>
<dbReference type="EMBL" id="GBXM01049797">
    <property type="protein sequence ID" value="JAH58780.1"/>
    <property type="molecule type" value="Transcribed_RNA"/>
</dbReference>
<keyword evidence="1" id="KW-0812">Transmembrane</keyword>
<reference evidence="2" key="2">
    <citation type="journal article" date="2015" name="Fish Shellfish Immunol.">
        <title>Early steps in the European eel (Anguilla anguilla)-Vibrio vulnificus interaction in the gills: Role of the RtxA13 toxin.</title>
        <authorList>
            <person name="Callol A."/>
            <person name="Pajuelo D."/>
            <person name="Ebbesson L."/>
            <person name="Teles M."/>
            <person name="MacKenzie S."/>
            <person name="Amaro C."/>
        </authorList>
    </citation>
    <scope>NUCLEOTIDE SEQUENCE</scope>
</reference>
<proteinExistence type="predicted"/>
<protein>
    <submittedName>
        <fullName evidence="2">Uncharacterized protein</fullName>
    </submittedName>
</protein>
<feature type="transmembrane region" description="Helical" evidence="1">
    <location>
        <begin position="12"/>
        <end position="36"/>
    </location>
</feature>
<evidence type="ECO:0000313" key="2">
    <source>
        <dbReference type="EMBL" id="JAH58780.1"/>
    </source>
</evidence>
<sequence length="38" mass="4408">MLLFKINYFSNVTALFNPLKMFLVLNTSWSMIVIGLNN</sequence>
<keyword evidence="1" id="KW-0472">Membrane</keyword>
<name>A0A0E9U0T8_ANGAN</name>
<accession>A0A0E9U0T8</accession>
<evidence type="ECO:0000256" key="1">
    <source>
        <dbReference type="SAM" id="Phobius"/>
    </source>
</evidence>
<keyword evidence="1" id="KW-1133">Transmembrane helix</keyword>
<organism evidence="2">
    <name type="scientific">Anguilla anguilla</name>
    <name type="common">European freshwater eel</name>
    <name type="synonym">Muraena anguilla</name>
    <dbReference type="NCBI Taxonomy" id="7936"/>
    <lineage>
        <taxon>Eukaryota</taxon>
        <taxon>Metazoa</taxon>
        <taxon>Chordata</taxon>
        <taxon>Craniata</taxon>
        <taxon>Vertebrata</taxon>
        <taxon>Euteleostomi</taxon>
        <taxon>Actinopterygii</taxon>
        <taxon>Neopterygii</taxon>
        <taxon>Teleostei</taxon>
        <taxon>Anguilliformes</taxon>
        <taxon>Anguillidae</taxon>
        <taxon>Anguilla</taxon>
    </lineage>
</organism>
<reference evidence="2" key="1">
    <citation type="submission" date="2014-11" db="EMBL/GenBank/DDBJ databases">
        <authorList>
            <person name="Amaro Gonzalez C."/>
        </authorList>
    </citation>
    <scope>NUCLEOTIDE SEQUENCE</scope>
</reference>